<dbReference type="PANTHER" id="PTHR10628:SF30">
    <property type="entry name" value="EXO-ALPHA-SIALIDASE"/>
    <property type="match status" value="1"/>
</dbReference>
<organism evidence="6 7">
    <name type="scientific">Zhihengliuella salsuginis</name>
    <dbReference type="NCBI Taxonomy" id="578222"/>
    <lineage>
        <taxon>Bacteria</taxon>
        <taxon>Bacillati</taxon>
        <taxon>Actinomycetota</taxon>
        <taxon>Actinomycetes</taxon>
        <taxon>Micrococcales</taxon>
        <taxon>Micrococcaceae</taxon>
        <taxon>Zhihengliuella</taxon>
    </lineage>
</organism>
<keyword evidence="7" id="KW-1185">Reference proteome</keyword>
<dbReference type="CDD" id="cd15482">
    <property type="entry name" value="Sialidase_non-viral"/>
    <property type="match status" value="1"/>
</dbReference>
<dbReference type="InterPro" id="IPR011040">
    <property type="entry name" value="Sialidase"/>
</dbReference>
<dbReference type="InterPro" id="IPR026856">
    <property type="entry name" value="Sialidase_fam"/>
</dbReference>
<evidence type="ECO:0000313" key="7">
    <source>
        <dbReference type="Proteomes" id="UP000642819"/>
    </source>
</evidence>
<comment type="catalytic activity">
    <reaction evidence="1">
        <text>Hydrolysis of alpha-(2-&gt;3)-, alpha-(2-&gt;6)-, alpha-(2-&gt;8)- glycosidic linkages of terminal sialic acid residues in oligosaccharides, glycoproteins, glycolipids, colominic acid and synthetic substrates.</text>
        <dbReference type="EC" id="3.2.1.18"/>
    </reaction>
</comment>
<dbReference type="InterPro" id="IPR036278">
    <property type="entry name" value="Sialidase_sf"/>
</dbReference>
<name>A0ABQ3GH09_9MICC</name>
<dbReference type="Gene3D" id="2.60.40.10">
    <property type="entry name" value="Immunoglobulins"/>
    <property type="match status" value="1"/>
</dbReference>
<gene>
    <name evidence="6" type="ORF">GCM10008096_11740</name>
</gene>
<proteinExistence type="inferred from homology"/>
<comment type="similarity">
    <text evidence="2">Belongs to the glycosyl hydrolase 33 family.</text>
</comment>
<evidence type="ECO:0000256" key="4">
    <source>
        <dbReference type="SAM" id="SignalP"/>
    </source>
</evidence>
<dbReference type="EC" id="3.2.1.18" evidence="3"/>
<evidence type="ECO:0000256" key="1">
    <source>
        <dbReference type="ARBA" id="ARBA00000427"/>
    </source>
</evidence>
<evidence type="ECO:0000256" key="3">
    <source>
        <dbReference type="ARBA" id="ARBA00012733"/>
    </source>
</evidence>
<comment type="caution">
    <text evidence="6">The sequence shown here is derived from an EMBL/GenBank/DDBJ whole genome shotgun (WGS) entry which is preliminary data.</text>
</comment>
<feature type="domain" description="Sialidase" evidence="5">
    <location>
        <begin position="85"/>
        <end position="402"/>
    </location>
</feature>
<evidence type="ECO:0000259" key="5">
    <source>
        <dbReference type="Pfam" id="PF13088"/>
    </source>
</evidence>
<dbReference type="PANTHER" id="PTHR10628">
    <property type="entry name" value="SIALIDASE"/>
    <property type="match status" value="1"/>
</dbReference>
<reference evidence="7" key="1">
    <citation type="journal article" date="2019" name="Int. J. Syst. Evol. Microbiol.">
        <title>The Global Catalogue of Microorganisms (GCM) 10K type strain sequencing project: providing services to taxonomists for standard genome sequencing and annotation.</title>
        <authorList>
            <consortium name="The Broad Institute Genomics Platform"/>
            <consortium name="The Broad Institute Genome Sequencing Center for Infectious Disease"/>
            <person name="Wu L."/>
            <person name="Ma J."/>
        </authorList>
    </citation>
    <scope>NUCLEOTIDE SEQUENCE [LARGE SCALE GENOMIC DNA]</scope>
    <source>
        <strain evidence="7">KCTC 19466</strain>
    </source>
</reference>
<evidence type="ECO:0000256" key="2">
    <source>
        <dbReference type="ARBA" id="ARBA00009348"/>
    </source>
</evidence>
<dbReference type="InterPro" id="IPR013783">
    <property type="entry name" value="Ig-like_fold"/>
</dbReference>
<dbReference type="Proteomes" id="UP000642819">
    <property type="component" value="Unassembled WGS sequence"/>
</dbReference>
<dbReference type="SUPFAM" id="SSF50939">
    <property type="entry name" value="Sialidases"/>
    <property type="match status" value="1"/>
</dbReference>
<sequence length="790" mass="81752">MNTPTTVRRPARRRGGRVLAAAATLGLALPIALAGPAAAATSVPGADPFAAPGDYAEQNLGADRTEADFFYRIPALAHLGDGVVLASWDARPGSAADAPNANSIVQRRSTDNGRTWGPMTTVAAGHAGDADTPKHGYSDPSYVVDEETGTVFSFFVYSKDQGFHGSEWGNDDADRDVISAAVVESGDGGRTWSEPRLITDVAKPGADKTADPGDVRSTFATSGAGIQLKYGEHAGRLVQQYAGVVKQADGSTPIQAYSVYSDDHGATWERGEFVGTGMDENKVVELSDGRVMMNSRDSGRSGFRKVAVSTDGGHSYGPVRLERQLVDPTNNAHITRMHPDAPEGSDEAAMLLYTGSNHPTSRENVTARVSCDDGETWPGARTIRHGFSAYSVATALDDGRFGVFYEGSYTDDMVFGEFGGDWLNHVCAPLGSDGLALDAGATATAQVTIENQESATLSGTLTVAGPEGWAAGTAEVDVPAGGTATVDVPVTAPATANGETGLQAVFTAADGRESQGTVSAQVAGREVIGLDIAGQRADGDRDLAADPYAAGDQVPYTFRVTHTGNVNQWVVPTEGNFEPFAAAPVGESAPAGNCRWSNLSPGDAYNCTTPRHTVTGEEHDDGFFTPGTVWTTGKVPEYTAVAETYEISGGEVDLRERAPGISASAEAGRYADTDGDGRVSAGDEVSYPLTIANDGNVRLTGLTSGGSALAGDLGIGAEAADTVVHVVTAAEARSRTVATGSVEVAARNGSLTTTTAAQLPETRLPAGNSTAWCASGTAGERGEARDCATR</sequence>
<feature type="chain" id="PRO_5047403658" description="exo-alpha-sialidase" evidence="4">
    <location>
        <begin position="35"/>
        <end position="790"/>
    </location>
</feature>
<dbReference type="Pfam" id="PF13088">
    <property type="entry name" value="BNR_2"/>
    <property type="match status" value="1"/>
</dbReference>
<accession>A0ABQ3GH09</accession>
<dbReference type="Gene3D" id="2.120.10.10">
    <property type="match status" value="1"/>
</dbReference>
<evidence type="ECO:0000313" key="6">
    <source>
        <dbReference type="EMBL" id="GHD04425.1"/>
    </source>
</evidence>
<protein>
    <recommendedName>
        <fullName evidence="3">exo-alpha-sialidase</fullName>
        <ecNumber evidence="3">3.2.1.18</ecNumber>
    </recommendedName>
</protein>
<keyword evidence="4" id="KW-0732">Signal</keyword>
<dbReference type="EMBL" id="BMXK01000004">
    <property type="protein sequence ID" value="GHD04425.1"/>
    <property type="molecule type" value="Genomic_DNA"/>
</dbReference>
<dbReference type="RefSeq" id="WP_189349196.1">
    <property type="nucleotide sequence ID" value="NZ_BMXK01000004.1"/>
</dbReference>
<feature type="signal peptide" evidence="4">
    <location>
        <begin position="1"/>
        <end position="34"/>
    </location>
</feature>